<dbReference type="EMBL" id="SOAX01000008">
    <property type="protein sequence ID" value="TDT36972.1"/>
    <property type="molecule type" value="Genomic_DNA"/>
</dbReference>
<feature type="zinc finger region" description="C4-type" evidence="18">
    <location>
        <begin position="262"/>
        <end position="289"/>
    </location>
</feature>
<keyword evidence="10 18" id="KW-0067">ATP-binding</keyword>
<evidence type="ECO:0000256" key="17">
    <source>
        <dbReference type="ARBA" id="ARBA00042156"/>
    </source>
</evidence>
<evidence type="ECO:0000256" key="9">
    <source>
        <dbReference type="ARBA" id="ARBA00022833"/>
    </source>
</evidence>
<dbReference type="PROSITE" id="PS50893">
    <property type="entry name" value="ABC_TRANSPORTER_2"/>
    <property type="match status" value="1"/>
</dbReference>
<dbReference type="CDD" id="cd03271">
    <property type="entry name" value="ABC_UvrA_II"/>
    <property type="match status" value="1"/>
</dbReference>
<evidence type="ECO:0000256" key="12">
    <source>
        <dbReference type="ARBA" id="ARBA00023125"/>
    </source>
</evidence>
<dbReference type="GO" id="GO:0005737">
    <property type="term" value="C:cytoplasm"/>
    <property type="evidence" value="ECO:0007669"/>
    <property type="project" value="UniProtKB-SubCell"/>
</dbReference>
<dbReference type="GO" id="GO:0009380">
    <property type="term" value="C:excinuclease repair complex"/>
    <property type="evidence" value="ECO:0007669"/>
    <property type="project" value="InterPro"/>
</dbReference>
<dbReference type="Pfam" id="PF17755">
    <property type="entry name" value="UvrA_DNA-bind"/>
    <property type="match status" value="1"/>
</dbReference>
<protein>
    <recommendedName>
        <fullName evidence="16 18">UvrABC system protein A</fullName>
        <shortName evidence="18">UvrA protein</shortName>
    </recommendedName>
    <alternativeName>
        <fullName evidence="17 18">Excinuclease ABC subunit A</fullName>
    </alternativeName>
</protein>
<evidence type="ECO:0000256" key="4">
    <source>
        <dbReference type="ARBA" id="ARBA00022737"/>
    </source>
</evidence>
<dbReference type="GO" id="GO:0016887">
    <property type="term" value="F:ATP hydrolysis activity"/>
    <property type="evidence" value="ECO:0007669"/>
    <property type="project" value="InterPro"/>
</dbReference>
<evidence type="ECO:0000256" key="5">
    <source>
        <dbReference type="ARBA" id="ARBA00022741"/>
    </source>
</evidence>
<dbReference type="InterPro" id="IPR013815">
    <property type="entry name" value="ATP_grasp_subdomain_1"/>
</dbReference>
<keyword evidence="8 18" id="KW-0863">Zinc-finger</keyword>
<dbReference type="PROSITE" id="PS00211">
    <property type="entry name" value="ABC_TRANSPORTER_1"/>
    <property type="match status" value="2"/>
</dbReference>
<dbReference type="PANTHER" id="PTHR43152">
    <property type="entry name" value="UVRABC SYSTEM PROTEIN A"/>
    <property type="match status" value="1"/>
</dbReference>
<keyword evidence="6 18" id="KW-0227">DNA damage</keyword>
<dbReference type="Proteomes" id="UP000295830">
    <property type="component" value="Unassembled WGS sequence"/>
</dbReference>
<evidence type="ECO:0000256" key="7">
    <source>
        <dbReference type="ARBA" id="ARBA00022769"/>
    </source>
</evidence>
<dbReference type="GO" id="GO:0005524">
    <property type="term" value="F:ATP binding"/>
    <property type="evidence" value="ECO:0007669"/>
    <property type="project" value="UniProtKB-UniRule"/>
</dbReference>
<keyword evidence="3 18" id="KW-0479">Metal-binding</keyword>
<comment type="similarity">
    <text evidence="15 18">Belongs to the ABC transporter superfamily. UvrA family.</text>
</comment>
<evidence type="ECO:0000256" key="13">
    <source>
        <dbReference type="ARBA" id="ARBA00023204"/>
    </source>
</evidence>
<evidence type="ECO:0000313" key="21">
    <source>
        <dbReference type="Proteomes" id="UP000295830"/>
    </source>
</evidence>
<keyword evidence="13 18" id="KW-0234">DNA repair</keyword>
<gene>
    <name evidence="18" type="primary">uvrA</name>
    <name evidence="20" type="ORF">DES49_2924</name>
</gene>
<keyword evidence="7 18" id="KW-0228">DNA excision</keyword>
<dbReference type="Gene3D" id="1.10.8.280">
    <property type="entry name" value="ABC transporter ATPase domain-like"/>
    <property type="match status" value="1"/>
</dbReference>
<dbReference type="GO" id="GO:0008270">
    <property type="term" value="F:zinc ion binding"/>
    <property type="evidence" value="ECO:0007669"/>
    <property type="project" value="UniProtKB-UniRule"/>
</dbReference>
<keyword evidence="12 18" id="KW-0238">DNA-binding</keyword>
<evidence type="ECO:0000256" key="3">
    <source>
        <dbReference type="ARBA" id="ARBA00022723"/>
    </source>
</evidence>
<name>A0A4R7JGN5_9GAMM</name>
<feature type="zinc finger region" description="C4-type" evidence="18">
    <location>
        <begin position="748"/>
        <end position="774"/>
    </location>
</feature>
<comment type="caution">
    <text evidence="20">The sequence shown here is derived from an EMBL/GenBank/DDBJ whole genome shotgun (WGS) entry which is preliminary data.</text>
</comment>
<dbReference type="PANTHER" id="PTHR43152:SF3">
    <property type="entry name" value="UVRABC SYSTEM PROTEIN A"/>
    <property type="match status" value="1"/>
</dbReference>
<comment type="function">
    <text evidence="18">The UvrABC repair system catalyzes the recognition and processing of DNA lesions. UvrA is an ATPase and a DNA-binding protein. A damage recognition complex composed of 2 UvrA and 2 UvrB subunits scans DNA for abnormalities. When the presence of a lesion has been verified by UvrB, the UvrA molecules dissociate.</text>
</comment>
<dbReference type="Gene3D" id="3.30.1490.20">
    <property type="entry name" value="ATP-grasp fold, A domain"/>
    <property type="match status" value="1"/>
</dbReference>
<evidence type="ECO:0000256" key="15">
    <source>
        <dbReference type="ARBA" id="ARBA00038000"/>
    </source>
</evidence>
<evidence type="ECO:0000313" key="20">
    <source>
        <dbReference type="EMBL" id="TDT36972.1"/>
    </source>
</evidence>
<comment type="subcellular location">
    <subcellularLocation>
        <location evidence="1 18">Cytoplasm</location>
    </subcellularLocation>
</comment>
<dbReference type="Gene3D" id="3.40.50.300">
    <property type="entry name" value="P-loop containing nucleotide triphosphate hydrolases"/>
    <property type="match status" value="2"/>
</dbReference>
<keyword evidence="5 18" id="KW-0547">Nucleotide-binding</keyword>
<dbReference type="FunFam" id="1.10.8.280:FF:000001">
    <property type="entry name" value="UvrABC system protein A"/>
    <property type="match status" value="1"/>
</dbReference>
<keyword evidence="4 18" id="KW-0677">Repeat</keyword>
<dbReference type="GO" id="GO:0006289">
    <property type="term" value="P:nucleotide-excision repair"/>
    <property type="evidence" value="ECO:0007669"/>
    <property type="project" value="UniProtKB-UniRule"/>
</dbReference>
<keyword evidence="2 18" id="KW-0963">Cytoplasm</keyword>
<dbReference type="GO" id="GO:0009432">
    <property type="term" value="P:SOS response"/>
    <property type="evidence" value="ECO:0007669"/>
    <property type="project" value="UniProtKB-UniRule"/>
</dbReference>
<feature type="domain" description="ABC transporter" evidence="19">
    <location>
        <begin position="604"/>
        <end position="945"/>
    </location>
</feature>
<keyword evidence="21" id="KW-1185">Reference proteome</keyword>
<dbReference type="FunFam" id="1.20.1580.10:FF:000002">
    <property type="entry name" value="UvrABC system protein A"/>
    <property type="match status" value="1"/>
</dbReference>
<evidence type="ECO:0000256" key="1">
    <source>
        <dbReference type="ARBA" id="ARBA00004496"/>
    </source>
</evidence>
<dbReference type="InterPro" id="IPR027417">
    <property type="entry name" value="P-loop_NTPase"/>
</dbReference>
<dbReference type="Pfam" id="PF17760">
    <property type="entry name" value="UvrA_inter"/>
    <property type="match status" value="1"/>
</dbReference>
<comment type="subunit">
    <text evidence="18">Forms a heterotetramer with UvrB during the search for lesions.</text>
</comment>
<dbReference type="InterPro" id="IPR003439">
    <property type="entry name" value="ABC_transporter-like_ATP-bd"/>
</dbReference>
<keyword evidence="11 18" id="KW-0267">Excision nuclease</keyword>
<dbReference type="AlphaFoldDB" id="A0A4R7JGN5"/>
<evidence type="ECO:0000259" key="19">
    <source>
        <dbReference type="PROSITE" id="PS50893"/>
    </source>
</evidence>
<dbReference type="Gene3D" id="1.20.1580.10">
    <property type="entry name" value="ABC transporter ATPase like domain"/>
    <property type="match status" value="2"/>
</dbReference>
<sequence length="949" mass="105304">MDLFALRELMDHIRIKGARTHNLQSIDLDVPRDRLVVITGLSGSGKSSLAFDTLYAEGQRRYVESLSTYARQFLSMMEKPDVDHIEGLSPAISIEQKSTSHNPRSTVGTITEIYDYLRLLFARAGEPRCPQHGVPLAAQTISQMVDQVLALPEGSRMMILAPAIRERKGEHQQLFDEMRSQGFIRLRIDGRIYDIDDLPTLDKNRKHSIDVVVDRFRIKPGLQQRLAESFETALGLADDTALAASMDDEQAQELIFSARHACPHCGYSISEPEPRMFSFNNPAGACPTCDGLGVDQFFDPAKVVRHPELTLAEGAIRGWDRRSVYYFQLLQSVAEAFGLDLDTPWEVLPETFRERILYGTGDETITFRYVNSRGQVVEREHPFEGVIPNLERRYRETDSHSIREELARSVSTRPCPDCHGSRLRESARNVFILDQNLPDIVALSIGDATDYFKELSLPGRRGEIADKIVNEISQRLEFLVNVGLNYLTLERRAETLSGGEAQRIRLASQIGAGLVGVMYILDEPSIGLHQRDNDRLLGTLTRLRDLGNTVIVVEHDEEAIRAADHVIDMGPGAGVHGGRVVASGSLDQITAEPESLTGQYLTGVRSIPVPARRTPHGDHFLTLKGATGHNLQGMDFHLPLGVFTCITGVSGSGKSTLINSTLYPVASRELNNSTTLTAESYQAIDGLDALDKVIDIDQSPIGRTPRSNPATYTGLFTPIRELFAGTKEARSRGYKPGRFSFNVKGGRCEACQGDGEIKVEMHFLPDLYVPCDVCHGKRYNRETLEITYKGKSIDEVLSMTIEEARDFFDPVPFLARKLQTLMDVGLGYIKLGQSAITLSGGEAQRVKLARELSKRDTGKTLYILDEPTTGLHFHDIDQLLKVLQKLRDHGNTVVVIEHNLDVIKTADWIVDLGPEGGDGGGRIIACGTPEQVARTEASHTGRYLARLLE</sequence>
<dbReference type="InterPro" id="IPR041552">
    <property type="entry name" value="UvrA_DNA-bd"/>
</dbReference>
<keyword evidence="9 18" id="KW-0862">Zinc</keyword>
<dbReference type="CDD" id="cd03270">
    <property type="entry name" value="ABC_UvrA_I"/>
    <property type="match status" value="1"/>
</dbReference>
<dbReference type="NCBIfam" id="NF001503">
    <property type="entry name" value="PRK00349.1"/>
    <property type="match status" value="1"/>
</dbReference>
<reference evidence="20 21" key="1">
    <citation type="submission" date="2019-03" db="EMBL/GenBank/DDBJ databases">
        <title>Genomic Encyclopedia of Type Strains, Phase IV (KMG-IV): sequencing the most valuable type-strain genomes for metagenomic binning, comparative biology and taxonomic classification.</title>
        <authorList>
            <person name="Goeker M."/>
        </authorList>
    </citation>
    <scope>NUCLEOTIDE SEQUENCE [LARGE SCALE GENOMIC DNA]</scope>
    <source>
        <strain evidence="20 21">DSM 15505</strain>
    </source>
</reference>
<organism evidence="20 21">
    <name type="scientific">Halospina denitrificans</name>
    <dbReference type="NCBI Taxonomy" id="332522"/>
    <lineage>
        <taxon>Bacteria</taxon>
        <taxon>Pseudomonadati</taxon>
        <taxon>Pseudomonadota</taxon>
        <taxon>Gammaproteobacteria</taxon>
        <taxon>Halospina</taxon>
    </lineage>
</organism>
<dbReference type="SUPFAM" id="SSF52540">
    <property type="entry name" value="P-loop containing nucleoside triphosphate hydrolases"/>
    <property type="match status" value="2"/>
</dbReference>
<feature type="binding site" evidence="18">
    <location>
        <begin position="648"/>
        <end position="655"/>
    </location>
    <ligand>
        <name>ATP</name>
        <dbReference type="ChEBI" id="CHEBI:30616"/>
    </ligand>
</feature>
<evidence type="ECO:0000256" key="14">
    <source>
        <dbReference type="ARBA" id="ARBA00023236"/>
    </source>
</evidence>
<dbReference type="HAMAP" id="MF_00205">
    <property type="entry name" value="UvrA"/>
    <property type="match status" value="1"/>
</dbReference>
<dbReference type="GO" id="GO:0009381">
    <property type="term" value="F:excinuclease ABC activity"/>
    <property type="evidence" value="ECO:0007669"/>
    <property type="project" value="UniProtKB-UniRule"/>
</dbReference>
<proteinExistence type="inferred from homology"/>
<evidence type="ECO:0000256" key="10">
    <source>
        <dbReference type="ARBA" id="ARBA00022840"/>
    </source>
</evidence>
<evidence type="ECO:0000256" key="6">
    <source>
        <dbReference type="ARBA" id="ARBA00022763"/>
    </source>
</evidence>
<evidence type="ECO:0000256" key="2">
    <source>
        <dbReference type="ARBA" id="ARBA00022490"/>
    </source>
</evidence>
<dbReference type="InterPro" id="IPR017871">
    <property type="entry name" value="ABC_transporter-like_CS"/>
</dbReference>
<dbReference type="NCBIfam" id="TIGR00630">
    <property type="entry name" value="uvra"/>
    <property type="match status" value="1"/>
</dbReference>
<feature type="binding site" evidence="18">
    <location>
        <begin position="40"/>
        <end position="47"/>
    </location>
    <ligand>
        <name>ATP</name>
        <dbReference type="ChEBI" id="CHEBI:30616"/>
    </ligand>
</feature>
<dbReference type="InterPro" id="IPR041102">
    <property type="entry name" value="UvrA_inter"/>
</dbReference>
<dbReference type="InterPro" id="IPR004602">
    <property type="entry name" value="UvrA"/>
</dbReference>
<evidence type="ECO:0000256" key="8">
    <source>
        <dbReference type="ARBA" id="ARBA00022771"/>
    </source>
</evidence>
<evidence type="ECO:0000256" key="11">
    <source>
        <dbReference type="ARBA" id="ARBA00022881"/>
    </source>
</evidence>
<evidence type="ECO:0000256" key="18">
    <source>
        <dbReference type="HAMAP-Rule" id="MF_00205"/>
    </source>
</evidence>
<dbReference type="GO" id="GO:0003677">
    <property type="term" value="F:DNA binding"/>
    <property type="evidence" value="ECO:0007669"/>
    <property type="project" value="UniProtKB-UniRule"/>
</dbReference>
<keyword evidence="14 18" id="KW-0742">SOS response</keyword>
<accession>A0A4R7JGN5</accession>
<evidence type="ECO:0000256" key="16">
    <source>
        <dbReference type="ARBA" id="ARBA00039316"/>
    </source>
</evidence>